<accession>Q0WMN3</accession>
<protein>
    <submittedName>
        <fullName evidence="1">Uncharacterized protein</fullName>
    </submittedName>
</protein>
<sequence>MTFCMLDSRTSPFKVMDPLRLSFAIRLANASISVDLPDPLAPRTAIISPSRASPEIPFNSILVFTEESFPDLLQQARGLNFFWIFTL</sequence>
<dbReference type="EMBL" id="AK229785">
    <property type="protein sequence ID" value="BAF01617.1"/>
    <property type="molecule type" value="mRNA"/>
</dbReference>
<reference evidence="1" key="1">
    <citation type="submission" date="2006-07" db="EMBL/GenBank/DDBJ databases">
        <title>Large-scale analysis of RIKEN Arabidopsis full-length (RAFL) cDNAs.</title>
        <authorList>
            <person name="Totoki Y."/>
            <person name="Seki M."/>
            <person name="Ishida J."/>
            <person name="Nakajima M."/>
            <person name="Enju A."/>
            <person name="Morosawa T."/>
            <person name="Kamiya A."/>
            <person name="Narusaka M."/>
            <person name="Shin-i T."/>
            <person name="Nakagawa M."/>
            <person name="Sakamoto N."/>
            <person name="Oishi K."/>
            <person name="Kohara Y."/>
            <person name="Kobayashi M."/>
            <person name="Toyoda A."/>
            <person name="Sakaki Y."/>
            <person name="Sakurai T."/>
            <person name="Iida K."/>
            <person name="Akiyama K."/>
            <person name="Satou M."/>
            <person name="Toyoda T."/>
            <person name="Konagaya A."/>
            <person name="Carninci P."/>
            <person name="Kawai J."/>
            <person name="Hayashizaki Y."/>
            <person name="Shinozaki K."/>
        </authorList>
    </citation>
    <scope>NUCLEOTIDE SEQUENCE</scope>
</reference>
<dbReference type="AlphaFoldDB" id="Q0WMN3"/>
<proteinExistence type="evidence at transcript level"/>
<name>Q0WMN3_ARATH</name>
<organism evidence="1">
    <name type="scientific">Arabidopsis thaliana</name>
    <name type="common">Mouse-ear cress</name>
    <dbReference type="NCBI Taxonomy" id="3702"/>
    <lineage>
        <taxon>Eukaryota</taxon>
        <taxon>Viridiplantae</taxon>
        <taxon>Streptophyta</taxon>
        <taxon>Embryophyta</taxon>
        <taxon>Tracheophyta</taxon>
        <taxon>Spermatophyta</taxon>
        <taxon>Magnoliopsida</taxon>
        <taxon>eudicotyledons</taxon>
        <taxon>Gunneridae</taxon>
        <taxon>Pentapetalae</taxon>
        <taxon>rosids</taxon>
        <taxon>malvids</taxon>
        <taxon>Brassicales</taxon>
        <taxon>Brassicaceae</taxon>
        <taxon>Camelineae</taxon>
        <taxon>Arabidopsis</taxon>
    </lineage>
</organism>
<evidence type="ECO:0000313" key="1">
    <source>
        <dbReference type="EMBL" id="BAF01617.1"/>
    </source>
</evidence>